<dbReference type="EMBL" id="QPKV01000004">
    <property type="protein sequence ID" value="RDC56251.1"/>
    <property type="molecule type" value="Genomic_DNA"/>
</dbReference>
<dbReference type="Proteomes" id="UP000253961">
    <property type="component" value="Unassembled WGS sequence"/>
</dbReference>
<dbReference type="NCBIfam" id="TIGR04256">
    <property type="entry name" value="GxxExxY"/>
    <property type="match status" value="1"/>
</dbReference>
<keyword evidence="2" id="KW-1185">Reference proteome</keyword>
<proteinExistence type="predicted"/>
<dbReference type="InterPro" id="IPR026350">
    <property type="entry name" value="GxxExxY"/>
</dbReference>
<accession>A0A369PUC0</accession>
<protein>
    <submittedName>
        <fullName evidence="1">GxxExxY protein</fullName>
    </submittedName>
</protein>
<reference evidence="1 2" key="1">
    <citation type="submission" date="2018-07" db="EMBL/GenBank/DDBJ databases">
        <title>Pedobacter sp. nov., isolated from soil.</title>
        <authorList>
            <person name="Zhou L.Y."/>
            <person name="Du Z.J."/>
        </authorList>
    </citation>
    <scope>NUCLEOTIDE SEQUENCE [LARGE SCALE GENOMIC DNA]</scope>
    <source>
        <strain evidence="1 2">JDX94</strain>
    </source>
</reference>
<sequence>MITSKTYLKDLTYQVNGAAIEVHKALGAGLLESTYHRCMKHELLLRGISFETEMLVPVNYKGIAIDTNLRCDLFVENVLTIELKSVDKLMPIHEAQIITYMKLLGSPKGIIYNFNTVNLYTEGQRTYVNDLYRILPE</sequence>
<dbReference type="AlphaFoldDB" id="A0A369PUC0"/>
<comment type="caution">
    <text evidence="1">The sequence shown here is derived from an EMBL/GenBank/DDBJ whole genome shotgun (WGS) entry which is preliminary data.</text>
</comment>
<name>A0A369PUC0_9SPHI</name>
<dbReference type="RefSeq" id="WP_115402982.1">
    <property type="nucleotide sequence ID" value="NZ_QPKV01000004.1"/>
</dbReference>
<evidence type="ECO:0000313" key="1">
    <source>
        <dbReference type="EMBL" id="RDC56251.1"/>
    </source>
</evidence>
<evidence type="ECO:0000313" key="2">
    <source>
        <dbReference type="Proteomes" id="UP000253961"/>
    </source>
</evidence>
<dbReference type="Pfam" id="PF13366">
    <property type="entry name" value="PDDEXK_3"/>
    <property type="match status" value="1"/>
</dbReference>
<dbReference type="OrthoDB" id="1119698at2"/>
<organism evidence="1 2">
    <name type="scientific">Pedobacter chinensis</name>
    <dbReference type="NCBI Taxonomy" id="2282421"/>
    <lineage>
        <taxon>Bacteria</taxon>
        <taxon>Pseudomonadati</taxon>
        <taxon>Bacteroidota</taxon>
        <taxon>Sphingobacteriia</taxon>
        <taxon>Sphingobacteriales</taxon>
        <taxon>Sphingobacteriaceae</taxon>
        <taxon>Pedobacter</taxon>
    </lineage>
</organism>
<gene>
    <name evidence="1" type="ORF">DU508_11620</name>
</gene>